<feature type="transmembrane region" description="Helical" evidence="1">
    <location>
        <begin position="42"/>
        <end position="65"/>
    </location>
</feature>
<feature type="domain" description="MHYT" evidence="4">
    <location>
        <begin position="7"/>
        <end position="199"/>
    </location>
</feature>
<reference evidence="6" key="1">
    <citation type="journal article" date="2019" name="Int. J. Syst. Evol. Microbiol.">
        <title>The Global Catalogue of Microorganisms (GCM) 10K type strain sequencing project: providing services to taxonomists for standard genome sequencing and annotation.</title>
        <authorList>
            <consortium name="The Broad Institute Genomics Platform"/>
            <consortium name="The Broad Institute Genome Sequencing Center for Infectious Disease"/>
            <person name="Wu L."/>
            <person name="Ma J."/>
        </authorList>
    </citation>
    <scope>NUCLEOTIDE SEQUENCE [LARGE SCALE GENOMIC DNA]</scope>
    <source>
        <strain evidence="6">CCUG 53519</strain>
    </source>
</reference>
<dbReference type="InterPro" id="IPR035919">
    <property type="entry name" value="EAL_sf"/>
</dbReference>
<proteinExistence type="predicted"/>
<keyword evidence="1" id="KW-0812">Transmembrane</keyword>
<dbReference type="InterPro" id="IPR001633">
    <property type="entry name" value="EAL_dom"/>
</dbReference>
<dbReference type="Proteomes" id="UP001597169">
    <property type="component" value="Unassembled WGS sequence"/>
</dbReference>
<name>A0ABW3PRX9_9BACL</name>
<feature type="transmembrane region" description="Helical" evidence="1">
    <location>
        <begin position="7"/>
        <end position="30"/>
    </location>
</feature>
<dbReference type="Gene3D" id="3.20.20.450">
    <property type="entry name" value="EAL domain"/>
    <property type="match status" value="1"/>
</dbReference>
<dbReference type="PANTHER" id="PTHR44757">
    <property type="entry name" value="DIGUANYLATE CYCLASE DGCP"/>
    <property type="match status" value="1"/>
</dbReference>
<dbReference type="CDD" id="cd01949">
    <property type="entry name" value="GGDEF"/>
    <property type="match status" value="1"/>
</dbReference>
<dbReference type="PROSITE" id="PS50887">
    <property type="entry name" value="GGDEF"/>
    <property type="match status" value="1"/>
</dbReference>
<feature type="domain" description="EAL" evidence="2">
    <location>
        <begin position="422"/>
        <end position="674"/>
    </location>
</feature>
<protein>
    <submittedName>
        <fullName evidence="5">EAL domain-containing protein</fullName>
    </submittedName>
</protein>
<feature type="transmembrane region" description="Helical" evidence="1">
    <location>
        <begin position="172"/>
        <end position="190"/>
    </location>
</feature>
<dbReference type="SUPFAM" id="SSF55073">
    <property type="entry name" value="Nucleotide cyclase"/>
    <property type="match status" value="1"/>
</dbReference>
<keyword evidence="6" id="KW-1185">Reference proteome</keyword>
<dbReference type="InterPro" id="IPR005330">
    <property type="entry name" value="MHYT_dom"/>
</dbReference>
<dbReference type="Pfam" id="PF00990">
    <property type="entry name" value="GGDEF"/>
    <property type="match status" value="1"/>
</dbReference>
<dbReference type="Pfam" id="PF03707">
    <property type="entry name" value="MHYT"/>
    <property type="match status" value="2"/>
</dbReference>
<dbReference type="InterPro" id="IPR052155">
    <property type="entry name" value="Biofilm_reg_signaling"/>
</dbReference>
<dbReference type="PROSITE" id="PS50924">
    <property type="entry name" value="MHYT"/>
    <property type="match status" value="1"/>
</dbReference>
<dbReference type="SMART" id="SM00267">
    <property type="entry name" value="GGDEF"/>
    <property type="match status" value="1"/>
</dbReference>
<dbReference type="PROSITE" id="PS50883">
    <property type="entry name" value="EAL"/>
    <property type="match status" value="1"/>
</dbReference>
<evidence type="ECO:0000256" key="1">
    <source>
        <dbReference type="PROSITE-ProRule" id="PRU00244"/>
    </source>
</evidence>
<feature type="transmembrane region" description="Helical" evidence="1">
    <location>
        <begin position="108"/>
        <end position="126"/>
    </location>
</feature>
<gene>
    <name evidence="5" type="ORF">ACFQ3J_04885</name>
</gene>
<evidence type="ECO:0000259" key="2">
    <source>
        <dbReference type="PROSITE" id="PS50883"/>
    </source>
</evidence>
<feature type="transmembrane region" description="Helical" evidence="1">
    <location>
        <begin position="141"/>
        <end position="160"/>
    </location>
</feature>
<feature type="transmembrane region" description="Helical" evidence="1">
    <location>
        <begin position="225"/>
        <end position="247"/>
    </location>
</feature>
<feature type="transmembrane region" description="Helical" evidence="1">
    <location>
        <begin position="77"/>
        <end position="96"/>
    </location>
</feature>
<comment type="caution">
    <text evidence="5">The sequence shown here is derived from an EMBL/GenBank/DDBJ whole genome shotgun (WGS) entry which is preliminary data.</text>
</comment>
<dbReference type="InterPro" id="IPR029787">
    <property type="entry name" value="Nucleotide_cyclase"/>
</dbReference>
<feature type="domain" description="GGDEF" evidence="3">
    <location>
        <begin position="281"/>
        <end position="413"/>
    </location>
</feature>
<organism evidence="5 6">
    <name type="scientific">Paenibacillus provencensis</name>
    <dbReference type="NCBI Taxonomy" id="441151"/>
    <lineage>
        <taxon>Bacteria</taxon>
        <taxon>Bacillati</taxon>
        <taxon>Bacillota</taxon>
        <taxon>Bacilli</taxon>
        <taxon>Bacillales</taxon>
        <taxon>Paenibacillaceae</taxon>
        <taxon>Paenibacillus</taxon>
    </lineage>
</organism>
<dbReference type="SUPFAM" id="SSF141868">
    <property type="entry name" value="EAL domain-like"/>
    <property type="match status" value="1"/>
</dbReference>
<dbReference type="EMBL" id="JBHTKX010000001">
    <property type="protein sequence ID" value="MFD1127513.1"/>
    <property type="molecule type" value="Genomic_DNA"/>
</dbReference>
<keyword evidence="1" id="KW-1133">Transmembrane helix</keyword>
<dbReference type="PANTHER" id="PTHR44757:SF2">
    <property type="entry name" value="BIOFILM ARCHITECTURE MAINTENANCE PROTEIN MBAA"/>
    <property type="match status" value="1"/>
</dbReference>
<dbReference type="InterPro" id="IPR000160">
    <property type="entry name" value="GGDEF_dom"/>
</dbReference>
<evidence type="ECO:0000259" key="4">
    <source>
        <dbReference type="PROSITE" id="PS50924"/>
    </source>
</evidence>
<evidence type="ECO:0000313" key="6">
    <source>
        <dbReference type="Proteomes" id="UP001597169"/>
    </source>
</evidence>
<sequence>MIIHGDYNYYIVVLSVIIAILASYSALSITSKISNSKGKMQLFWLFAGALVMGAGIWSMHFVGMLAFHVHTIVEYDVWLTGLSMVASVLSSFVAFYITKPKNVSRLKIAFGGFFMGSGIITMHYVGMEAMIMPMDISYDSLLWILSAIIAYAASYAALFLFLKFRNQASVSWLKWISSIVMGFAVCGMHYTGMKAATFTGDEDYLSHGGHVHMTMDDHAASVDLFLLYGVTVATFVILLVSWGALFLDRHVLERMAYEDSLTGLPNRNEMNRFFDTYAGDEELAVLFLDLDQFKAINDTLGHDIGDLLIQEVGSRLQQFVDVDLQAYRIGGDEFLFIIKNCSLQQAKAYAERVIKEIKKVHRIEGNELYVTGSIGISIGSIQHTERSSLLKTADTAMYKAKGLGKNQYCIYTEDLGVNEVRKMELEKDLQLAIEQQQFYMVYQPKCNVRTNSLVGFEALIRWQHPRLGQISPAEFIPIAEETGLVIPMTKWVLLEACRQCKEWQTQGIHQPISVNLSVRLFQTDNLTELIPWVLEETGLEPEMLELEITESMVFHNINDIIQQLHKIRNSGVRVSMDDFGTGYSSIGLLDRLPLDSLKLDRLFTYDLDTPSKRAIVHAIILMAEKLQLEVIAEGVENEEHIEFLTELGCYVMQGYYYGKPMKNERIGQWVRDFNVPETISS</sequence>
<keyword evidence="1" id="KW-0472">Membrane</keyword>
<dbReference type="InterPro" id="IPR043128">
    <property type="entry name" value="Rev_trsase/Diguanyl_cyclase"/>
</dbReference>
<dbReference type="Gene3D" id="3.30.70.270">
    <property type="match status" value="1"/>
</dbReference>
<evidence type="ECO:0000259" key="3">
    <source>
        <dbReference type="PROSITE" id="PS50887"/>
    </source>
</evidence>
<dbReference type="CDD" id="cd01948">
    <property type="entry name" value="EAL"/>
    <property type="match status" value="1"/>
</dbReference>
<dbReference type="RefSeq" id="WP_251581454.1">
    <property type="nucleotide sequence ID" value="NZ_JBHTKX010000001.1"/>
</dbReference>
<dbReference type="Pfam" id="PF00563">
    <property type="entry name" value="EAL"/>
    <property type="match status" value="1"/>
</dbReference>
<evidence type="ECO:0000313" key="5">
    <source>
        <dbReference type="EMBL" id="MFD1127513.1"/>
    </source>
</evidence>
<dbReference type="SMART" id="SM00052">
    <property type="entry name" value="EAL"/>
    <property type="match status" value="1"/>
</dbReference>
<dbReference type="NCBIfam" id="TIGR00254">
    <property type="entry name" value="GGDEF"/>
    <property type="match status" value="1"/>
</dbReference>
<accession>A0ABW3PRX9</accession>